<evidence type="ECO:0000313" key="1">
    <source>
        <dbReference type="EMBL" id="MCW7553542.1"/>
    </source>
</evidence>
<name>A0ABT3MVY8_9GAMM</name>
<reference evidence="1 2" key="1">
    <citation type="submission" date="2022-10" db="EMBL/GenBank/DDBJ databases">
        <title>High-quality genome sequences of two octocoral-associated bacteria, Endozoicomonas euniceicola EF212 and Endozoicomonas gorgoniicola PS125.</title>
        <authorList>
            <person name="Chiou Y.-J."/>
            <person name="Chen Y.-H."/>
        </authorList>
    </citation>
    <scope>NUCLEOTIDE SEQUENCE [LARGE SCALE GENOMIC DNA]</scope>
    <source>
        <strain evidence="1 2">PS125</strain>
    </source>
</reference>
<protein>
    <submittedName>
        <fullName evidence="1">DUF2066 domain-containing protein</fullName>
    </submittedName>
</protein>
<proteinExistence type="predicted"/>
<accession>A0ABT3MVY8</accession>
<organism evidence="1 2">
    <name type="scientific">Endozoicomonas gorgoniicola</name>
    <dbReference type="NCBI Taxonomy" id="1234144"/>
    <lineage>
        <taxon>Bacteria</taxon>
        <taxon>Pseudomonadati</taxon>
        <taxon>Pseudomonadota</taxon>
        <taxon>Gammaproteobacteria</taxon>
        <taxon>Oceanospirillales</taxon>
        <taxon>Endozoicomonadaceae</taxon>
        <taxon>Endozoicomonas</taxon>
    </lineage>
</organism>
<dbReference type="Proteomes" id="UP001209854">
    <property type="component" value="Unassembled WGS sequence"/>
</dbReference>
<gene>
    <name evidence="1" type="ORF">NX722_13085</name>
</gene>
<sequence>MSLAVMACIVAKAESSVTKAESSVTKAESSVAKAKSLKFSGTPVLWLPLQVLLLLACSLLLLLSQPSQASQINDLYQIEVPVSGQGSNDRSRATSRAMSEVLVKVTGQRQTLSDPAIKSALQKATSYLQGYSYRREEVDGQRQLMLVTRFDDKAITRLLRDNGLGIWGENRSTTLMWLAVDEAGHRQIQSSGRPTSLSENINQVFDQRALPLIFPVMDFEDNLAISAVDVWGLFSSKLTEASTRYGSESILGGRLSVSETDKGERYNGRLILLFRNQRFDASIEDLSAKGVALAMADLVGNTLSRHYAVTAGHSENPILRIDGTGTTRAYAGAIAYVEGLTAVRNVMVKRVSGDQLELELTIDGTVEQLSDSIALERRLQKVEPDGQSVAGNGEGYLHYRWRGR</sequence>
<dbReference type="InterPro" id="IPR018642">
    <property type="entry name" value="DUF2066"/>
</dbReference>
<dbReference type="Pfam" id="PF09839">
    <property type="entry name" value="DUF2066"/>
    <property type="match status" value="1"/>
</dbReference>
<dbReference type="EMBL" id="JAPFCC010000001">
    <property type="protein sequence ID" value="MCW7553542.1"/>
    <property type="molecule type" value="Genomic_DNA"/>
</dbReference>
<dbReference type="RefSeq" id="WP_262568363.1">
    <property type="nucleotide sequence ID" value="NZ_JAPFCC010000001.1"/>
</dbReference>
<evidence type="ECO:0000313" key="2">
    <source>
        <dbReference type="Proteomes" id="UP001209854"/>
    </source>
</evidence>
<comment type="caution">
    <text evidence="1">The sequence shown here is derived from an EMBL/GenBank/DDBJ whole genome shotgun (WGS) entry which is preliminary data.</text>
</comment>
<keyword evidence="2" id="KW-1185">Reference proteome</keyword>